<dbReference type="EMBL" id="CP028352">
    <property type="protein sequence ID" value="AVV39989.1"/>
    <property type="molecule type" value="Genomic_DNA"/>
</dbReference>
<dbReference type="AlphaFoldDB" id="A0AAN1NVA1"/>
<evidence type="ECO:0000313" key="2">
    <source>
        <dbReference type="Proteomes" id="UP000241538"/>
    </source>
</evidence>
<dbReference type="RefSeq" id="WP_107320555.1">
    <property type="nucleotide sequence ID" value="NZ_CP028352.1"/>
</dbReference>
<gene>
    <name evidence="1" type="ORF">C9381_22415</name>
</gene>
<protein>
    <submittedName>
        <fullName evidence="1">Uncharacterized protein</fullName>
    </submittedName>
</protein>
<reference evidence="1 2" key="1">
    <citation type="journal article" date="2018" name="Int J Genomics">
        <title>Comparative Genomics Analysis of Plasmid pPV989-94 from a Clinical Isolate of Pantoea vagans PV989.</title>
        <authorList>
            <person name="Xu L."/>
            <person name="Yin M."/>
            <person name="Zhu T."/>
            <person name="Lu J."/>
            <person name="Bao Q."/>
        </authorList>
    </citation>
    <scope>NUCLEOTIDE SEQUENCE [LARGE SCALE GENOMIC DNA]</scope>
    <source>
        <strain evidence="1 2">PV989</strain>
    </source>
</reference>
<organism evidence="1 2">
    <name type="scientific">Pantoea vagans</name>
    <dbReference type="NCBI Taxonomy" id="470934"/>
    <lineage>
        <taxon>Bacteria</taxon>
        <taxon>Pseudomonadati</taxon>
        <taxon>Pseudomonadota</taxon>
        <taxon>Gammaproteobacteria</taxon>
        <taxon>Enterobacterales</taxon>
        <taxon>Erwiniaceae</taxon>
        <taxon>Pantoea</taxon>
    </lineage>
</organism>
<evidence type="ECO:0000313" key="1">
    <source>
        <dbReference type="EMBL" id="AVV39989.1"/>
    </source>
</evidence>
<keyword evidence="1" id="KW-0614">Plasmid</keyword>
<dbReference type="Proteomes" id="UP000241538">
    <property type="component" value="Plasmid pPV989-94"/>
</dbReference>
<accession>A0AAN1NVA1</accession>
<proteinExistence type="predicted"/>
<sequence length="139" mass="15289">MYMQLDVFADLLRVRSGELLHAVRTTGELDGMRLPVRIQVRGAAVMFDQTEAMDFAARWHDREPDNNADSSGAPLMTLDAFAKQADIAPLALWQAVCSGKRLRGITLPIPVRSEGQLLFEPAAVSRFICTLRCVSNGGD</sequence>
<geneLocation type="plasmid" evidence="2">
    <name>ppv989-94</name>
</geneLocation>
<name>A0AAN1NVA1_9GAMM</name>